<evidence type="ECO:0008006" key="2">
    <source>
        <dbReference type="Google" id="ProtNLM"/>
    </source>
</evidence>
<sequence>MPAGIISEVYKGSFNADLYYTFAEVNKALTHSESSKLSYTLDIPRPLGVVAEHAVLELLVESRERLIDWKIRVNGVSVSKEFKPVVSVKVGEIYLHKLIYDVKSILNTPESMNKARVHMTVRHEGGGSIILRAVGFIVAYSHFDAYTSMKYYTGLLLVGEGERYSLSDVCVDGDSLVDLVAFSSAPVPIVLSNGFNQRRILVKGLANIQLDNSYCGYLEINHEGSDSGGGNPFLVLGVLSKKFSVRKPSLKLASITPMVSGNELNISLRITNEGDAIPDEAMLVVLDKGFVRGVKKIKPPSPGEVVEESIKIPLNLMPEGVTLRLVWKKLARTQFEDTSVKLAQV</sequence>
<name>A0A7J3Y0P3_9CREN</name>
<evidence type="ECO:0000313" key="1">
    <source>
        <dbReference type="EMBL" id="HHP68510.1"/>
    </source>
</evidence>
<accession>A0A7J3Y0P3</accession>
<dbReference type="AlphaFoldDB" id="A0A7J3Y0P3"/>
<comment type="caution">
    <text evidence="1">The sequence shown here is derived from an EMBL/GenBank/DDBJ whole genome shotgun (WGS) entry which is preliminary data.</text>
</comment>
<proteinExistence type="predicted"/>
<protein>
    <recommendedName>
        <fullName evidence="2">CARDB domain-containing protein</fullName>
    </recommendedName>
</protein>
<dbReference type="EMBL" id="DRYK01000089">
    <property type="protein sequence ID" value="HHP68510.1"/>
    <property type="molecule type" value="Genomic_DNA"/>
</dbReference>
<reference evidence="1" key="1">
    <citation type="journal article" date="2020" name="mSystems">
        <title>Genome- and Community-Level Interaction Insights into Carbon Utilization and Element Cycling Functions of Hydrothermarchaeota in Hydrothermal Sediment.</title>
        <authorList>
            <person name="Zhou Z."/>
            <person name="Liu Y."/>
            <person name="Xu W."/>
            <person name="Pan J."/>
            <person name="Luo Z.H."/>
            <person name="Li M."/>
        </authorList>
    </citation>
    <scope>NUCLEOTIDE SEQUENCE [LARGE SCALE GENOMIC DNA]</scope>
    <source>
        <strain evidence="1">SpSt-110</strain>
    </source>
</reference>
<organism evidence="1">
    <name type="scientific">Thermogladius calderae</name>
    <dbReference type="NCBI Taxonomy" id="1200300"/>
    <lineage>
        <taxon>Archaea</taxon>
        <taxon>Thermoproteota</taxon>
        <taxon>Thermoprotei</taxon>
        <taxon>Desulfurococcales</taxon>
        <taxon>Desulfurococcaceae</taxon>
        <taxon>Thermogladius</taxon>
    </lineage>
</organism>
<gene>
    <name evidence="1" type="ORF">ENM60_07015</name>
</gene>